<dbReference type="InterPro" id="IPR036291">
    <property type="entry name" value="NAD(P)-bd_dom_sf"/>
</dbReference>
<feature type="domain" description="Gfo/Idh/MocA-like oxidoreductase N-terminal" evidence="2">
    <location>
        <begin position="9"/>
        <end position="141"/>
    </location>
</feature>
<dbReference type="PANTHER" id="PTHR43818">
    <property type="entry name" value="BCDNA.GH03377"/>
    <property type="match status" value="1"/>
</dbReference>
<dbReference type="SUPFAM" id="SSF51735">
    <property type="entry name" value="NAD(P)-binding Rossmann-fold domains"/>
    <property type="match status" value="1"/>
</dbReference>
<dbReference type="PANTHER" id="PTHR43818:SF11">
    <property type="entry name" value="BCDNA.GH03377"/>
    <property type="match status" value="1"/>
</dbReference>
<keyword evidence="1" id="KW-0560">Oxidoreductase</keyword>
<evidence type="ECO:0000313" key="3">
    <source>
        <dbReference type="EMBL" id="SVB47672.1"/>
    </source>
</evidence>
<evidence type="ECO:0000259" key="2">
    <source>
        <dbReference type="Pfam" id="PF01408"/>
    </source>
</evidence>
<dbReference type="GO" id="GO:0000166">
    <property type="term" value="F:nucleotide binding"/>
    <property type="evidence" value="ECO:0007669"/>
    <property type="project" value="InterPro"/>
</dbReference>
<organism evidence="3">
    <name type="scientific">marine metagenome</name>
    <dbReference type="NCBI Taxonomy" id="408172"/>
    <lineage>
        <taxon>unclassified sequences</taxon>
        <taxon>metagenomes</taxon>
        <taxon>ecological metagenomes</taxon>
    </lineage>
</organism>
<protein>
    <recommendedName>
        <fullName evidence="2">Gfo/Idh/MocA-like oxidoreductase N-terminal domain-containing protein</fullName>
    </recommendedName>
</protein>
<sequence length="351" mass="39025">MPTQYKACLVGCGRMGATIDDEVRHRPDSSIWLPFSHAAACVACDQTELVAVSDVLPEKAEAIRQRYDASRCYTDYREMIEVEEPDILCVATRPASRAEITIFAAQHGVKGIYCEKPLCCSVEEADAMVEAIEANNVKFNYGTQRRYMPFYRQMRELIEAGEIGDVRCVIAQYGATSALWGLTHAADMLLYLAGDPEIDFVQGSIICKEEDWGDNRLNIDPAITNGYARFANGVHGYNTAGTGPEFEVCGTKGKLRTLNNGMACQFRKQGEHPSILEEYPFPDVSRQTGTIMGIKNIADALDTDHETQGSIHLARRGMEMLIGIIESHRLGGLRIQLPMENRSLYVGKPDW</sequence>
<name>A0A382EBE1_9ZZZZ</name>
<dbReference type="AlphaFoldDB" id="A0A382EBE1"/>
<dbReference type="InterPro" id="IPR050463">
    <property type="entry name" value="Gfo/Idh/MocA_oxidrdct_glycsds"/>
</dbReference>
<dbReference type="Gene3D" id="3.40.50.720">
    <property type="entry name" value="NAD(P)-binding Rossmann-like Domain"/>
    <property type="match status" value="1"/>
</dbReference>
<dbReference type="Gene3D" id="3.30.360.10">
    <property type="entry name" value="Dihydrodipicolinate Reductase, domain 2"/>
    <property type="match status" value="1"/>
</dbReference>
<dbReference type="EMBL" id="UINC01043519">
    <property type="protein sequence ID" value="SVB47672.1"/>
    <property type="molecule type" value="Genomic_DNA"/>
</dbReference>
<evidence type="ECO:0000256" key="1">
    <source>
        <dbReference type="ARBA" id="ARBA00023002"/>
    </source>
</evidence>
<dbReference type="InterPro" id="IPR000683">
    <property type="entry name" value="Gfo/Idh/MocA-like_OxRdtase_N"/>
</dbReference>
<dbReference type="GO" id="GO:0016491">
    <property type="term" value="F:oxidoreductase activity"/>
    <property type="evidence" value="ECO:0007669"/>
    <property type="project" value="UniProtKB-KW"/>
</dbReference>
<dbReference type="SUPFAM" id="SSF55347">
    <property type="entry name" value="Glyceraldehyde-3-phosphate dehydrogenase-like, C-terminal domain"/>
    <property type="match status" value="1"/>
</dbReference>
<proteinExistence type="predicted"/>
<gene>
    <name evidence="3" type="ORF">METZ01_LOCUS200526</name>
</gene>
<accession>A0A382EBE1</accession>
<reference evidence="3" key="1">
    <citation type="submission" date="2018-05" db="EMBL/GenBank/DDBJ databases">
        <authorList>
            <person name="Lanie J.A."/>
            <person name="Ng W.-L."/>
            <person name="Kazmierczak K.M."/>
            <person name="Andrzejewski T.M."/>
            <person name="Davidsen T.M."/>
            <person name="Wayne K.J."/>
            <person name="Tettelin H."/>
            <person name="Glass J.I."/>
            <person name="Rusch D."/>
            <person name="Podicherti R."/>
            <person name="Tsui H.-C.T."/>
            <person name="Winkler M.E."/>
        </authorList>
    </citation>
    <scope>NUCLEOTIDE SEQUENCE</scope>
</reference>
<dbReference type="Pfam" id="PF01408">
    <property type="entry name" value="GFO_IDH_MocA"/>
    <property type="match status" value="1"/>
</dbReference>